<dbReference type="Proteomes" id="UP000244336">
    <property type="component" value="Chromosome 2"/>
</dbReference>
<dbReference type="Gramene" id="PUZ72110">
    <property type="protein sequence ID" value="PUZ72110"/>
    <property type="gene ID" value="GQ55_2G366900"/>
</dbReference>
<organism evidence="2 3">
    <name type="scientific">Panicum hallii var. hallii</name>
    <dbReference type="NCBI Taxonomy" id="1504633"/>
    <lineage>
        <taxon>Eukaryota</taxon>
        <taxon>Viridiplantae</taxon>
        <taxon>Streptophyta</taxon>
        <taxon>Embryophyta</taxon>
        <taxon>Tracheophyta</taxon>
        <taxon>Spermatophyta</taxon>
        <taxon>Magnoliopsida</taxon>
        <taxon>Liliopsida</taxon>
        <taxon>Poales</taxon>
        <taxon>Poaceae</taxon>
        <taxon>PACMAD clade</taxon>
        <taxon>Panicoideae</taxon>
        <taxon>Panicodae</taxon>
        <taxon>Paniceae</taxon>
        <taxon>Panicinae</taxon>
        <taxon>Panicum</taxon>
        <taxon>Panicum sect. Panicum</taxon>
    </lineage>
</organism>
<reference evidence="2 3" key="1">
    <citation type="submission" date="2018-04" db="EMBL/GenBank/DDBJ databases">
        <title>WGS assembly of Panicum hallii var. hallii HAL2.</title>
        <authorList>
            <person name="Lovell J."/>
            <person name="Jenkins J."/>
            <person name="Lowry D."/>
            <person name="Mamidi S."/>
            <person name="Sreedasyam A."/>
            <person name="Weng X."/>
            <person name="Barry K."/>
            <person name="Bonette J."/>
            <person name="Campitelli B."/>
            <person name="Daum C."/>
            <person name="Gordon S."/>
            <person name="Gould B."/>
            <person name="Lipzen A."/>
            <person name="MacQueen A."/>
            <person name="Palacio-Mejia J."/>
            <person name="Plott C."/>
            <person name="Shakirov E."/>
            <person name="Shu S."/>
            <person name="Yoshinaga Y."/>
            <person name="Zane M."/>
            <person name="Rokhsar D."/>
            <person name="Grimwood J."/>
            <person name="Schmutz J."/>
            <person name="Juenger T."/>
        </authorList>
    </citation>
    <scope>NUCLEOTIDE SEQUENCE [LARGE SCALE GENOMIC DNA]</scope>
    <source>
        <strain evidence="3">cv. HAL2</strain>
    </source>
</reference>
<feature type="compositionally biased region" description="Basic residues" evidence="1">
    <location>
        <begin position="150"/>
        <end position="159"/>
    </location>
</feature>
<dbReference type="AlphaFoldDB" id="A0A2T7EWA6"/>
<evidence type="ECO:0000313" key="2">
    <source>
        <dbReference type="EMBL" id="PUZ72110.1"/>
    </source>
</evidence>
<evidence type="ECO:0000256" key="1">
    <source>
        <dbReference type="SAM" id="MobiDB-lite"/>
    </source>
</evidence>
<protein>
    <submittedName>
        <fullName evidence="2">Uncharacterized protein</fullName>
    </submittedName>
</protein>
<feature type="region of interest" description="Disordered" evidence="1">
    <location>
        <begin position="29"/>
        <end position="112"/>
    </location>
</feature>
<feature type="compositionally biased region" description="Low complexity" evidence="1">
    <location>
        <begin position="49"/>
        <end position="103"/>
    </location>
</feature>
<dbReference type="EMBL" id="CM009750">
    <property type="protein sequence ID" value="PUZ72110.1"/>
    <property type="molecule type" value="Genomic_DNA"/>
</dbReference>
<proteinExistence type="predicted"/>
<gene>
    <name evidence="2" type="ORF">GQ55_2G366900</name>
</gene>
<feature type="region of interest" description="Disordered" evidence="1">
    <location>
        <begin position="131"/>
        <end position="193"/>
    </location>
</feature>
<accession>A0A2T7EWA6</accession>
<feature type="compositionally biased region" description="Basic residues" evidence="1">
    <location>
        <begin position="39"/>
        <end position="48"/>
    </location>
</feature>
<feature type="compositionally biased region" description="Low complexity" evidence="1">
    <location>
        <begin position="131"/>
        <end position="149"/>
    </location>
</feature>
<name>A0A2T7EWA6_9POAL</name>
<evidence type="ECO:0000313" key="3">
    <source>
        <dbReference type="Proteomes" id="UP000244336"/>
    </source>
</evidence>
<feature type="compositionally biased region" description="Low complexity" evidence="1">
    <location>
        <begin position="160"/>
        <end position="193"/>
    </location>
</feature>
<keyword evidence="3" id="KW-1185">Reference proteome</keyword>
<sequence length="193" mass="19907">MPARSSASSRGKHCRWSTTASLIWRSATWSPCARSSSGCRRRTRHTSTRRTAAGPTGSSPAAPTTPAASSTGGTASTSPAPSPSATARSDGRASPRGSGSSSRSSRRRREAQGWSCCASCATAWGFAPDTSRATSAAATWSSASTTTHRAPTRARRSACRRTATGTSSPCSSRAWSSPCPMPWSSTSASSSRL</sequence>